<protein>
    <recommendedName>
        <fullName evidence="2">Mos1 transposase HTH domain-containing protein</fullName>
    </recommendedName>
</protein>
<feature type="domain" description="Mos1 transposase HTH" evidence="2">
    <location>
        <begin position="61"/>
        <end position="106"/>
    </location>
</feature>
<evidence type="ECO:0000313" key="3">
    <source>
        <dbReference type="EMBL" id="KAJ1353984.1"/>
    </source>
</evidence>
<gene>
    <name evidence="3" type="ORF">KIN20_010776</name>
</gene>
<name>A0AAD5MZD6_PARTN</name>
<feature type="region of interest" description="Disordered" evidence="1">
    <location>
        <begin position="104"/>
        <end position="132"/>
    </location>
</feature>
<accession>A0AAD5MZD6</accession>
<dbReference type="Proteomes" id="UP001196413">
    <property type="component" value="Unassembled WGS sequence"/>
</dbReference>
<dbReference type="InterPro" id="IPR041426">
    <property type="entry name" value="Mos1_HTH"/>
</dbReference>
<evidence type="ECO:0000259" key="2">
    <source>
        <dbReference type="Pfam" id="PF17906"/>
    </source>
</evidence>
<dbReference type="Gene3D" id="1.10.10.1450">
    <property type="match status" value="1"/>
</dbReference>
<keyword evidence="4" id="KW-1185">Reference proteome</keyword>
<organism evidence="3 4">
    <name type="scientific">Parelaphostrongylus tenuis</name>
    <name type="common">Meningeal worm</name>
    <dbReference type="NCBI Taxonomy" id="148309"/>
    <lineage>
        <taxon>Eukaryota</taxon>
        <taxon>Metazoa</taxon>
        <taxon>Ecdysozoa</taxon>
        <taxon>Nematoda</taxon>
        <taxon>Chromadorea</taxon>
        <taxon>Rhabditida</taxon>
        <taxon>Rhabditina</taxon>
        <taxon>Rhabditomorpha</taxon>
        <taxon>Strongyloidea</taxon>
        <taxon>Metastrongylidae</taxon>
        <taxon>Parelaphostrongylus</taxon>
    </lineage>
</organism>
<proteinExistence type="predicted"/>
<feature type="compositionally biased region" description="Basic and acidic residues" evidence="1">
    <location>
        <begin position="114"/>
        <end position="132"/>
    </location>
</feature>
<dbReference type="Pfam" id="PF17906">
    <property type="entry name" value="HTH_48"/>
    <property type="match status" value="1"/>
</dbReference>
<dbReference type="EMBL" id="JAHQIW010001904">
    <property type="protein sequence ID" value="KAJ1353984.1"/>
    <property type="molecule type" value="Genomic_DNA"/>
</dbReference>
<reference evidence="3" key="1">
    <citation type="submission" date="2021-06" db="EMBL/GenBank/DDBJ databases">
        <title>Parelaphostrongylus tenuis whole genome reference sequence.</title>
        <authorList>
            <person name="Garwood T.J."/>
            <person name="Larsen P.A."/>
            <person name="Fountain-Jones N.M."/>
            <person name="Garbe J.R."/>
            <person name="Macchietto M.G."/>
            <person name="Kania S.A."/>
            <person name="Gerhold R.W."/>
            <person name="Richards J.E."/>
            <person name="Wolf T.M."/>
        </authorList>
    </citation>
    <scope>NUCLEOTIDE SEQUENCE</scope>
    <source>
        <strain evidence="3">MNPRO001-30</strain>
        <tissue evidence="3">Meninges</tissue>
    </source>
</reference>
<comment type="caution">
    <text evidence="3">The sequence shown here is derived from an EMBL/GenBank/DDBJ whole genome shotgun (WGS) entry which is preliminary data.</text>
</comment>
<evidence type="ECO:0000256" key="1">
    <source>
        <dbReference type="SAM" id="MobiDB-lite"/>
    </source>
</evidence>
<evidence type="ECO:0000313" key="4">
    <source>
        <dbReference type="Proteomes" id="UP001196413"/>
    </source>
</evidence>
<dbReference type="AlphaFoldDB" id="A0AAD5MZD6"/>
<sequence>MVVTSDTEAAISFVEALYDVGAEEPQPPSSRMIQSTLRFSLLSVFNSIFNVAMEFPREQKRLLMLHENRLSSSAVETSRRINEAWGEGTVGRSAFFDRFNGFKDGNGDLTQKQEAGRQQELDRRPVLNATER</sequence>